<dbReference type="EC" id="2.7.1.180" evidence="1 10"/>
<dbReference type="Pfam" id="PF02424">
    <property type="entry name" value="ApbE"/>
    <property type="match status" value="1"/>
</dbReference>
<evidence type="ECO:0000313" key="15">
    <source>
        <dbReference type="Proteomes" id="UP000661435"/>
    </source>
</evidence>
<evidence type="ECO:0000256" key="6">
    <source>
        <dbReference type="ARBA" id="ARBA00022827"/>
    </source>
</evidence>
<comment type="caution">
    <text evidence="14">The sequence shown here is derived from an EMBL/GenBank/DDBJ whole genome shotgun (WGS) entry which is preliminary data.</text>
</comment>
<dbReference type="RefSeq" id="WP_186907288.1">
    <property type="nucleotide sequence ID" value="NZ_JACOPP010000006.1"/>
</dbReference>
<keyword evidence="6 10" id="KW-0274">FAD</keyword>
<keyword evidence="4 10" id="KW-0808">Transferase</keyword>
<comment type="cofactor">
    <cofactor evidence="11">
        <name>Mg(2+)</name>
        <dbReference type="ChEBI" id="CHEBI:18420"/>
    </cofactor>
    <cofactor evidence="11">
        <name>Mn(2+)</name>
        <dbReference type="ChEBI" id="CHEBI:29035"/>
    </cofactor>
    <text evidence="11">Magnesium. Can also use manganese.</text>
</comment>
<comment type="function">
    <text evidence="12">Flavin transferase that catalyzes the transfer of the FMN moiety of FAD and its covalent binding to the hydroxyl group of a threonine residue in a target flavoprotein.</text>
</comment>
<evidence type="ECO:0000256" key="9">
    <source>
        <dbReference type="ARBA" id="ARBA00048540"/>
    </source>
</evidence>
<keyword evidence="5 10" id="KW-0479">Metal-binding</keyword>
<keyword evidence="12" id="KW-1003">Cell membrane</keyword>
<keyword evidence="12" id="KW-0732">Signal</keyword>
<feature type="binding site" evidence="11">
    <location>
        <position position="285"/>
    </location>
    <ligand>
        <name>Mg(2+)</name>
        <dbReference type="ChEBI" id="CHEBI:18420"/>
    </ligand>
</feature>
<evidence type="ECO:0000256" key="7">
    <source>
        <dbReference type="ARBA" id="ARBA00022842"/>
    </source>
</evidence>
<dbReference type="GO" id="GO:0046872">
    <property type="term" value="F:metal ion binding"/>
    <property type="evidence" value="ECO:0007669"/>
    <property type="project" value="UniProtKB-UniRule"/>
</dbReference>
<keyword evidence="12" id="KW-0472">Membrane</keyword>
<protein>
    <recommendedName>
        <fullName evidence="2 10">FAD:protein FMN transferase</fullName>
        <ecNumber evidence="1 10">2.7.1.180</ecNumber>
    </recommendedName>
    <alternativeName>
        <fullName evidence="8 10">Flavin transferase</fullName>
    </alternativeName>
</protein>
<dbReference type="GO" id="GO:0016740">
    <property type="term" value="F:transferase activity"/>
    <property type="evidence" value="ECO:0007669"/>
    <property type="project" value="UniProtKB-UniRule"/>
</dbReference>
<evidence type="ECO:0000256" key="5">
    <source>
        <dbReference type="ARBA" id="ARBA00022723"/>
    </source>
</evidence>
<feature type="binding site" evidence="11">
    <location>
        <position position="289"/>
    </location>
    <ligand>
        <name>Mg(2+)</name>
        <dbReference type="ChEBI" id="CHEBI:18420"/>
    </ligand>
</feature>
<dbReference type="PANTHER" id="PTHR30040">
    <property type="entry name" value="THIAMINE BIOSYNTHESIS LIPOPROTEIN APBE"/>
    <property type="match status" value="1"/>
</dbReference>
<feature type="signal peptide" evidence="12">
    <location>
        <begin position="1"/>
        <end position="19"/>
    </location>
</feature>
<dbReference type="SUPFAM" id="SSF143631">
    <property type="entry name" value="ApbE-like"/>
    <property type="match status" value="1"/>
</dbReference>
<keyword evidence="3 10" id="KW-0285">Flavoprotein</keyword>
<name>A0A8J6J420_9FIRM</name>
<sequence>MKRLFPLFLALSLSLSACGAPTVGDVGASEQFFAMDTIMTVNVLDENGEAAVQAARAEIDRLEQMLSRTREDSVIALLNTHAGDGSALAVEPELGALLRFAQSVSQDLPGCFDITIAPVMDAWGFTREERHVPDPDTLADTLALVDWRALTVAEDDASARLEEPGMAVDLGAVAKGFAAQRAADAIRAAGGTSALLDLGGNITVLGSKPDGADWRVAVKDPQDTERQLGVVSLRDKTLSTSGGYERYFEANGITYHHILDPETGYPADSGLLSVTVVSSDPLLADALSTALFVAGRQAALDYWRSRDDFELILCGSDGVVTVTEGLTFAFRGEEHGYTCETARR</sequence>
<keyword evidence="12" id="KW-0997">Cell inner membrane</keyword>
<organism evidence="14 15">
    <name type="scientific">Lawsonibacter hominis</name>
    <dbReference type="NCBI Taxonomy" id="2763053"/>
    <lineage>
        <taxon>Bacteria</taxon>
        <taxon>Bacillati</taxon>
        <taxon>Bacillota</taxon>
        <taxon>Clostridia</taxon>
        <taxon>Eubacteriales</taxon>
        <taxon>Oscillospiraceae</taxon>
        <taxon>Lawsonibacter</taxon>
    </lineage>
</organism>
<comment type="catalytic activity">
    <reaction evidence="9 10 12">
        <text>L-threonyl-[protein] + FAD = FMN-L-threonyl-[protein] + AMP + H(+)</text>
        <dbReference type="Rhea" id="RHEA:36847"/>
        <dbReference type="Rhea" id="RHEA-COMP:11060"/>
        <dbReference type="Rhea" id="RHEA-COMP:11061"/>
        <dbReference type="ChEBI" id="CHEBI:15378"/>
        <dbReference type="ChEBI" id="CHEBI:30013"/>
        <dbReference type="ChEBI" id="CHEBI:57692"/>
        <dbReference type="ChEBI" id="CHEBI:74257"/>
        <dbReference type="ChEBI" id="CHEBI:456215"/>
        <dbReference type="EC" id="2.7.1.180"/>
    </reaction>
</comment>
<dbReference type="Gene3D" id="3.10.520.10">
    <property type="entry name" value="ApbE-like domains"/>
    <property type="match status" value="1"/>
</dbReference>
<keyword evidence="15" id="KW-1185">Reference proteome</keyword>
<accession>A0A8J6J420</accession>
<proteinExistence type="inferred from homology"/>
<dbReference type="InterPro" id="IPR024932">
    <property type="entry name" value="ApbE"/>
</dbReference>
<evidence type="ECO:0000256" key="2">
    <source>
        <dbReference type="ARBA" id="ARBA00016337"/>
    </source>
</evidence>
<evidence type="ECO:0000256" key="8">
    <source>
        <dbReference type="ARBA" id="ARBA00031306"/>
    </source>
</evidence>
<comment type="similarity">
    <text evidence="10 12">Belongs to the ApbE family.</text>
</comment>
<dbReference type="GO" id="GO:0005886">
    <property type="term" value="C:plasma membrane"/>
    <property type="evidence" value="ECO:0007669"/>
    <property type="project" value="UniProtKB-SubCell"/>
</dbReference>
<reference evidence="14" key="1">
    <citation type="submission" date="2020-08" db="EMBL/GenBank/DDBJ databases">
        <title>Genome public.</title>
        <authorList>
            <person name="Liu C."/>
            <person name="Sun Q."/>
        </authorList>
    </citation>
    <scope>NUCLEOTIDE SEQUENCE</scope>
    <source>
        <strain evidence="14">NSJ-51</strain>
    </source>
</reference>
<evidence type="ECO:0000256" key="10">
    <source>
        <dbReference type="PIRNR" id="PIRNR006268"/>
    </source>
</evidence>
<comment type="subcellular location">
    <subcellularLocation>
        <location evidence="12">Cell inner membrane</location>
        <topology evidence="12">Lipid-anchor</topology>
        <orientation evidence="12">Periplasmic side</orientation>
    </subcellularLocation>
</comment>
<dbReference type="AlphaFoldDB" id="A0A8J6J420"/>
<dbReference type="PROSITE" id="PS51257">
    <property type="entry name" value="PROKAR_LIPOPROTEIN"/>
    <property type="match status" value="1"/>
</dbReference>
<evidence type="ECO:0000313" key="14">
    <source>
        <dbReference type="EMBL" id="MBC5733393.1"/>
    </source>
</evidence>
<evidence type="ECO:0000256" key="4">
    <source>
        <dbReference type="ARBA" id="ARBA00022679"/>
    </source>
</evidence>
<gene>
    <name evidence="14" type="ORF">H8S57_06595</name>
</gene>
<dbReference type="Proteomes" id="UP000661435">
    <property type="component" value="Unassembled WGS sequence"/>
</dbReference>
<evidence type="ECO:0000256" key="13">
    <source>
        <dbReference type="SAM" id="Coils"/>
    </source>
</evidence>
<keyword evidence="13" id="KW-0175">Coiled coil</keyword>
<evidence type="ECO:0000256" key="1">
    <source>
        <dbReference type="ARBA" id="ARBA00011955"/>
    </source>
</evidence>
<feature type="chain" id="PRO_5039745973" description="FAD:protein FMN transferase" evidence="12">
    <location>
        <begin position="20"/>
        <end position="344"/>
    </location>
</feature>
<dbReference type="EMBL" id="JACOPP010000006">
    <property type="protein sequence ID" value="MBC5733393.1"/>
    <property type="molecule type" value="Genomic_DNA"/>
</dbReference>
<evidence type="ECO:0000256" key="11">
    <source>
        <dbReference type="PIRSR" id="PIRSR006268-2"/>
    </source>
</evidence>
<feature type="coiled-coil region" evidence="13">
    <location>
        <begin position="45"/>
        <end position="72"/>
    </location>
</feature>
<dbReference type="InterPro" id="IPR003374">
    <property type="entry name" value="ApbE-like_sf"/>
</dbReference>
<keyword evidence="7 10" id="KW-0460">Magnesium</keyword>
<dbReference type="PANTHER" id="PTHR30040:SF2">
    <property type="entry name" value="FAD:PROTEIN FMN TRANSFERASE"/>
    <property type="match status" value="1"/>
</dbReference>
<keyword evidence="12" id="KW-0449">Lipoprotein</keyword>
<evidence type="ECO:0000256" key="12">
    <source>
        <dbReference type="RuleBase" id="RU363002"/>
    </source>
</evidence>
<feature type="binding site" evidence="11">
    <location>
        <position position="172"/>
    </location>
    <ligand>
        <name>Mg(2+)</name>
        <dbReference type="ChEBI" id="CHEBI:18420"/>
    </ligand>
</feature>
<dbReference type="PIRSF" id="PIRSF006268">
    <property type="entry name" value="ApbE"/>
    <property type="match status" value="1"/>
</dbReference>
<evidence type="ECO:0000256" key="3">
    <source>
        <dbReference type="ARBA" id="ARBA00022630"/>
    </source>
</evidence>